<dbReference type="EMBL" id="KN835817">
    <property type="protein sequence ID" value="KIK34060.1"/>
    <property type="molecule type" value="Genomic_DNA"/>
</dbReference>
<gene>
    <name evidence="2" type="ORF">CY34DRAFT_642890</name>
    <name evidence="1" type="ORF">CY34DRAFT_661830</name>
</gene>
<reference evidence="3" key="2">
    <citation type="submission" date="2015-01" db="EMBL/GenBank/DDBJ databases">
        <title>Evolutionary Origins and Diversification of the Mycorrhizal Mutualists.</title>
        <authorList>
            <consortium name="DOE Joint Genome Institute"/>
            <consortium name="Mycorrhizal Genomics Consortium"/>
            <person name="Kohler A."/>
            <person name="Kuo A."/>
            <person name="Nagy L.G."/>
            <person name="Floudas D."/>
            <person name="Copeland A."/>
            <person name="Barry K.W."/>
            <person name="Cichocki N."/>
            <person name="Veneault-Fourrey C."/>
            <person name="LaButti K."/>
            <person name="Lindquist E.A."/>
            <person name="Lipzen A."/>
            <person name="Lundell T."/>
            <person name="Morin E."/>
            <person name="Murat C."/>
            <person name="Riley R."/>
            <person name="Ohm R."/>
            <person name="Sun H."/>
            <person name="Tunlid A."/>
            <person name="Henrissat B."/>
            <person name="Grigoriev I.V."/>
            <person name="Hibbett D.S."/>
            <person name="Martin F."/>
        </authorList>
    </citation>
    <scope>NUCLEOTIDE SEQUENCE [LARGE SCALE GENOMIC DNA]</scope>
    <source>
        <strain evidence="3">UH-Slu-Lm8-n1</strain>
    </source>
</reference>
<evidence type="ECO:0000313" key="3">
    <source>
        <dbReference type="Proteomes" id="UP000054485"/>
    </source>
</evidence>
<dbReference type="Proteomes" id="UP000054485">
    <property type="component" value="Unassembled WGS sequence"/>
</dbReference>
<organism evidence="1 3">
    <name type="scientific">Suillus luteus UH-Slu-Lm8-n1</name>
    <dbReference type="NCBI Taxonomy" id="930992"/>
    <lineage>
        <taxon>Eukaryota</taxon>
        <taxon>Fungi</taxon>
        <taxon>Dikarya</taxon>
        <taxon>Basidiomycota</taxon>
        <taxon>Agaricomycotina</taxon>
        <taxon>Agaricomycetes</taxon>
        <taxon>Agaricomycetidae</taxon>
        <taxon>Boletales</taxon>
        <taxon>Suillineae</taxon>
        <taxon>Suillaceae</taxon>
        <taxon>Suillus</taxon>
    </lineage>
</organism>
<accession>A0A0C9Z9A2</accession>
<dbReference type="HOGENOM" id="CLU_2672778_0_0_1"/>
<protein>
    <submittedName>
        <fullName evidence="1">Uncharacterized protein</fullName>
    </submittedName>
</protein>
<sequence length="75" mass="8669">MYCEYRKLDVTLQIPRVLVVPYYQILSAQSQIHLRVPWVWVPTAIKGRKSTTVMLSVPLTWHVPFPSNNEDGTLS</sequence>
<reference evidence="1" key="3">
    <citation type="submission" date="2015-02" db="EMBL/GenBank/DDBJ databases">
        <title>Evolutionary Origins and Diversification of the Mycorrhizal Mutualists.</title>
        <authorList>
            <consortium name="DOE Joint Genome Institute"/>
            <consortium name="Mycorrhizal Genomics Consortium"/>
            <person name="Kohler A."/>
            <person name="Kuo A."/>
            <person name="Nagy L.G."/>
            <person name="Floudas D."/>
            <person name="Copeland A."/>
            <person name="Barry K.W."/>
            <person name="Cichocki N."/>
            <person name="Veneault-Fourrey C."/>
            <person name="LaButti K."/>
            <person name="Lindquist E.A."/>
            <person name="Lipzen A."/>
            <person name="Lundell T."/>
            <person name="Morin E."/>
            <person name="Murat C."/>
            <person name="Riley R."/>
            <person name="Ohm R."/>
            <person name="Sun H."/>
            <person name="Tunlid A."/>
            <person name="Henrissat B."/>
            <person name="Grigoriev I.V."/>
            <person name="Hibbett D.S."/>
            <person name="Martin F."/>
        </authorList>
    </citation>
    <scope>NUCLEOTIDE SEQUENCE</scope>
    <source>
        <strain evidence="1 3">UH-Slu-Lm8-n1</strain>
    </source>
</reference>
<name>A0A0C9Z9A2_9AGAM</name>
<reference evidence="1 3" key="1">
    <citation type="submission" date="2014-04" db="EMBL/GenBank/DDBJ databases">
        <authorList>
            <consortium name="DOE Joint Genome Institute"/>
            <person name="Kuo A."/>
            <person name="Ruytinx J."/>
            <person name="Rineau F."/>
            <person name="Colpaert J."/>
            <person name="Kohler A."/>
            <person name="Nagy L.G."/>
            <person name="Floudas D."/>
            <person name="Copeland A."/>
            <person name="Barry K.W."/>
            <person name="Cichocki N."/>
            <person name="Veneault-Fourrey C."/>
            <person name="LaButti K."/>
            <person name="Lindquist E.A."/>
            <person name="Lipzen A."/>
            <person name="Lundell T."/>
            <person name="Morin E."/>
            <person name="Murat C."/>
            <person name="Sun H."/>
            <person name="Tunlid A."/>
            <person name="Henrissat B."/>
            <person name="Grigoriev I.V."/>
            <person name="Hibbett D.S."/>
            <person name="Martin F."/>
            <person name="Nordberg H.P."/>
            <person name="Cantor M.N."/>
            <person name="Hua S.X."/>
        </authorList>
    </citation>
    <scope>NUCLEOTIDE SEQUENCE [LARGE SCALE GENOMIC DNA]</scope>
    <source>
        <strain evidence="1 3">UH-Slu-Lm8-n1</strain>
    </source>
</reference>
<dbReference type="EMBL" id="KN835751">
    <property type="protein sequence ID" value="KIK34457.1"/>
    <property type="molecule type" value="Genomic_DNA"/>
</dbReference>
<dbReference type="AlphaFoldDB" id="A0A0C9Z9A2"/>
<evidence type="ECO:0000313" key="1">
    <source>
        <dbReference type="EMBL" id="KIK34060.1"/>
    </source>
</evidence>
<evidence type="ECO:0000313" key="2">
    <source>
        <dbReference type="EMBL" id="KIK34457.1"/>
    </source>
</evidence>
<proteinExistence type="predicted"/>
<keyword evidence="3" id="KW-1185">Reference proteome</keyword>